<dbReference type="InterPro" id="IPR036689">
    <property type="entry name" value="ESAT-6-like_sf"/>
</dbReference>
<accession>A0A074LKV6</accession>
<dbReference type="RefSeq" id="WP_038089382.1">
    <property type="nucleotide sequence ID" value="NZ_JMIR01000018.1"/>
</dbReference>
<name>A0A074LKV6_9BACL</name>
<sequence>MSEIQVSAENLHQEHYRNVFLAQDLRTVMHTINSQARVSWTGNCYDHYLDIFNKMNSFAEGIALALEKTAGYLEEAATLYDQAESTAKRQFTGSR</sequence>
<reference evidence="1 2" key="1">
    <citation type="journal article" date="2013" name="Int. J. Syst. Evol. Microbiol.">
        <title>Tumebacillus flagellatus sp. nov., an alpha-amylase/pullulanase-producing bacterium isolated from cassava wastewater.</title>
        <authorList>
            <person name="Wang Q."/>
            <person name="Xie N."/>
            <person name="Qin Y."/>
            <person name="Shen N."/>
            <person name="Zhu J."/>
            <person name="Mi H."/>
            <person name="Huang R."/>
        </authorList>
    </citation>
    <scope>NUCLEOTIDE SEQUENCE [LARGE SCALE GENOMIC DNA]</scope>
    <source>
        <strain evidence="1 2">GST4</strain>
    </source>
</reference>
<dbReference type="OrthoDB" id="9956230at2"/>
<evidence type="ECO:0000313" key="1">
    <source>
        <dbReference type="EMBL" id="KEO82766.1"/>
    </source>
</evidence>
<protein>
    <recommendedName>
        <fullName evidence="3">ESAT-6-like protein</fullName>
    </recommendedName>
</protein>
<dbReference type="EMBL" id="JMIR01000018">
    <property type="protein sequence ID" value="KEO82766.1"/>
    <property type="molecule type" value="Genomic_DNA"/>
</dbReference>
<dbReference type="Proteomes" id="UP000027931">
    <property type="component" value="Unassembled WGS sequence"/>
</dbReference>
<keyword evidence="2" id="KW-1185">Reference proteome</keyword>
<dbReference type="Gene3D" id="1.10.287.1060">
    <property type="entry name" value="ESAT-6-like"/>
    <property type="match status" value="1"/>
</dbReference>
<comment type="caution">
    <text evidence="1">The sequence shown here is derived from an EMBL/GenBank/DDBJ whole genome shotgun (WGS) entry which is preliminary data.</text>
</comment>
<gene>
    <name evidence="1" type="ORF">EL26_13535</name>
</gene>
<proteinExistence type="predicted"/>
<evidence type="ECO:0008006" key="3">
    <source>
        <dbReference type="Google" id="ProtNLM"/>
    </source>
</evidence>
<dbReference type="SUPFAM" id="SSF140453">
    <property type="entry name" value="EsxAB dimer-like"/>
    <property type="match status" value="1"/>
</dbReference>
<dbReference type="STRING" id="1157490.EL26_13535"/>
<evidence type="ECO:0000313" key="2">
    <source>
        <dbReference type="Proteomes" id="UP000027931"/>
    </source>
</evidence>
<organism evidence="1 2">
    <name type="scientific">Tumebacillus flagellatus</name>
    <dbReference type="NCBI Taxonomy" id="1157490"/>
    <lineage>
        <taxon>Bacteria</taxon>
        <taxon>Bacillati</taxon>
        <taxon>Bacillota</taxon>
        <taxon>Bacilli</taxon>
        <taxon>Bacillales</taxon>
        <taxon>Alicyclobacillaceae</taxon>
        <taxon>Tumebacillus</taxon>
    </lineage>
</organism>
<dbReference type="AlphaFoldDB" id="A0A074LKV6"/>